<dbReference type="Proteomes" id="UP000031666">
    <property type="component" value="Unassembled WGS sequence"/>
</dbReference>
<sequence>MAKKTLFVLAMALFLSGCASLPESLKTEDQNLVTDYQTWINAPQDSLTTVRLGGVIAKVDNEAERTRIEVVNLPIENNGKPDINVEPEGRFVAYIDGFVDPVTYSKGRLVSILGTSDGYELGKVGDYEYRFPVMKASGYHLWQIKEKVIVHDQPINTFPCRSLYCREVRIGPTTGQVIQQVE</sequence>
<dbReference type="GO" id="GO:0019867">
    <property type="term" value="C:outer membrane"/>
    <property type="evidence" value="ECO:0007669"/>
    <property type="project" value="InterPro"/>
</dbReference>
<dbReference type="STRING" id="1481914.JCM19241_2666"/>
<evidence type="ECO:0000313" key="2">
    <source>
        <dbReference type="EMBL" id="GAM73211.1"/>
    </source>
</evidence>
<dbReference type="PROSITE" id="PS51257">
    <property type="entry name" value="PROKAR_LIPOPROTEIN"/>
    <property type="match status" value="1"/>
</dbReference>
<dbReference type="InterPro" id="IPR004658">
    <property type="entry name" value="OMP_Slp"/>
</dbReference>
<evidence type="ECO:0000256" key="1">
    <source>
        <dbReference type="SAM" id="SignalP"/>
    </source>
</evidence>
<protein>
    <submittedName>
        <fullName evidence="2">Starvation lipoprotein slp paralog</fullName>
    </submittedName>
</protein>
<feature type="chain" id="PRO_5002122906" evidence="1">
    <location>
        <begin position="20"/>
        <end position="182"/>
    </location>
</feature>
<comment type="caution">
    <text evidence="2">The sequence shown here is derived from an EMBL/GenBank/DDBJ whole genome shotgun (WGS) entry which is preliminary data.</text>
</comment>
<name>A0A0B8Q3U4_9VIBR</name>
<accession>A0A0B8Q3U4</accession>
<reference evidence="2 3" key="1">
    <citation type="submission" date="2015-01" db="EMBL/GenBank/DDBJ databases">
        <title>Vibrio sp. C94 JCM 19241 whole genome shotgun sequence.</title>
        <authorList>
            <person name="Sawabe T."/>
            <person name="Meirelles P."/>
            <person name="Feng G."/>
            <person name="Sayaka M."/>
            <person name="Hattori M."/>
            <person name="Ohkuma M."/>
        </authorList>
    </citation>
    <scope>NUCLEOTIDE SEQUENCE [LARGE SCALE GENOMIC DNA]</scope>
    <source>
        <strain evidence="3">JCM 19241</strain>
    </source>
</reference>
<organism evidence="2 3">
    <name type="scientific">Vibrio ishigakensis</name>
    <dbReference type="NCBI Taxonomy" id="1481914"/>
    <lineage>
        <taxon>Bacteria</taxon>
        <taxon>Pseudomonadati</taxon>
        <taxon>Pseudomonadota</taxon>
        <taxon>Gammaproteobacteria</taxon>
        <taxon>Vibrionales</taxon>
        <taxon>Vibrionaceae</taxon>
        <taxon>Vibrio</taxon>
    </lineage>
</organism>
<dbReference type="NCBIfam" id="TIGR00752">
    <property type="entry name" value="slp"/>
    <property type="match status" value="1"/>
</dbReference>
<dbReference type="Pfam" id="PF03843">
    <property type="entry name" value="Slp"/>
    <property type="match status" value="1"/>
</dbReference>
<dbReference type="PIRSF" id="PIRSF004982">
    <property type="entry name" value="SlP"/>
    <property type="match status" value="1"/>
</dbReference>
<keyword evidence="1" id="KW-0732">Signal</keyword>
<evidence type="ECO:0000313" key="3">
    <source>
        <dbReference type="Proteomes" id="UP000031666"/>
    </source>
</evidence>
<gene>
    <name evidence="2" type="ORF">JCM19241_2666</name>
</gene>
<dbReference type="PANTHER" id="PTHR37530">
    <property type="entry name" value="OUTER MEMBRANE PROTEIN SLP"/>
    <property type="match status" value="1"/>
</dbReference>
<feature type="signal peptide" evidence="1">
    <location>
        <begin position="1"/>
        <end position="19"/>
    </location>
</feature>
<dbReference type="AlphaFoldDB" id="A0A0B8Q3U4"/>
<keyword evidence="2" id="KW-0449">Lipoprotein</keyword>
<reference evidence="2 3" key="2">
    <citation type="submission" date="2015-01" db="EMBL/GenBank/DDBJ databases">
        <authorList>
            <consortium name="NBRP consortium"/>
            <person name="Sawabe T."/>
            <person name="Meirelles P."/>
            <person name="Feng G."/>
            <person name="Sayaka M."/>
            <person name="Hattori M."/>
            <person name="Ohkuma M."/>
        </authorList>
    </citation>
    <scope>NUCLEOTIDE SEQUENCE [LARGE SCALE GENOMIC DNA]</scope>
    <source>
        <strain evidence="3">JCM 19241</strain>
    </source>
</reference>
<dbReference type="EMBL" id="BBSC01000001">
    <property type="protein sequence ID" value="GAM73211.1"/>
    <property type="molecule type" value="Genomic_DNA"/>
</dbReference>
<proteinExistence type="predicted"/>
<dbReference type="PANTHER" id="PTHR37530:SF1">
    <property type="entry name" value="OUTER MEMBRANE PROTEIN SLP"/>
    <property type="match status" value="1"/>
</dbReference>